<evidence type="ECO:0000313" key="2">
    <source>
        <dbReference type="Proteomes" id="UP000054324"/>
    </source>
</evidence>
<name>A0A074ZBG8_OPIVI</name>
<dbReference type="EMBL" id="KL597042">
    <property type="protein sequence ID" value="KER20565.1"/>
    <property type="molecule type" value="Genomic_DNA"/>
</dbReference>
<organism evidence="1 2">
    <name type="scientific">Opisthorchis viverrini</name>
    <name type="common">Southeast Asian liver fluke</name>
    <dbReference type="NCBI Taxonomy" id="6198"/>
    <lineage>
        <taxon>Eukaryota</taxon>
        <taxon>Metazoa</taxon>
        <taxon>Spiralia</taxon>
        <taxon>Lophotrochozoa</taxon>
        <taxon>Platyhelminthes</taxon>
        <taxon>Trematoda</taxon>
        <taxon>Digenea</taxon>
        <taxon>Opisthorchiida</taxon>
        <taxon>Opisthorchiata</taxon>
        <taxon>Opisthorchiidae</taxon>
        <taxon>Opisthorchis</taxon>
    </lineage>
</organism>
<dbReference type="Proteomes" id="UP000054324">
    <property type="component" value="Unassembled WGS sequence"/>
</dbReference>
<dbReference type="RefSeq" id="XP_009175691.1">
    <property type="nucleotide sequence ID" value="XM_009177427.1"/>
</dbReference>
<dbReference type="CTD" id="20325081"/>
<protein>
    <submittedName>
        <fullName evidence="1">Uncharacterized protein</fullName>
    </submittedName>
</protein>
<dbReference type="GeneID" id="20325081"/>
<keyword evidence="2" id="KW-1185">Reference proteome</keyword>
<proteinExistence type="predicted"/>
<accession>A0A074ZBG8</accession>
<gene>
    <name evidence="1" type="ORF">T265_10913</name>
</gene>
<dbReference type="AlphaFoldDB" id="A0A074ZBG8"/>
<sequence>MGEDDLDVDDDDAVVDETGHSRTISRRLLGSLGLMDIGMNEQRFLEYLSLPPDQPVNSHRRLFRSLRTRMQQMKMNRSPIYPRKIPSRLRTQQPIMIKKVSNPVDEDDRFTKKAPIWKPCIYRIHIFSTLLSSPSKS</sequence>
<reference evidence="1 2" key="1">
    <citation type="submission" date="2013-11" db="EMBL/GenBank/DDBJ databases">
        <title>Opisthorchis viverrini - life in the bile duct.</title>
        <authorList>
            <person name="Young N.D."/>
            <person name="Nagarajan N."/>
            <person name="Lin S.J."/>
            <person name="Korhonen P.K."/>
            <person name="Jex A.R."/>
            <person name="Hall R.S."/>
            <person name="Safavi-Hemami H."/>
            <person name="Kaewkong W."/>
            <person name="Bertrand D."/>
            <person name="Gao S."/>
            <person name="Seet Q."/>
            <person name="Wongkham S."/>
            <person name="Teh B.T."/>
            <person name="Wongkham C."/>
            <person name="Intapan P.M."/>
            <person name="Maleewong W."/>
            <person name="Yang X."/>
            <person name="Hu M."/>
            <person name="Wang Z."/>
            <person name="Hofmann A."/>
            <person name="Sternberg P.W."/>
            <person name="Tan P."/>
            <person name="Wang J."/>
            <person name="Gasser R.B."/>
        </authorList>
    </citation>
    <scope>NUCLEOTIDE SEQUENCE [LARGE SCALE GENOMIC DNA]</scope>
</reference>
<evidence type="ECO:0000313" key="1">
    <source>
        <dbReference type="EMBL" id="KER20565.1"/>
    </source>
</evidence>
<dbReference type="KEGG" id="ovi:T265_10913"/>